<keyword evidence="5" id="KW-0677">Repeat</keyword>
<dbReference type="Pfam" id="PF17963">
    <property type="entry name" value="Big_9"/>
    <property type="match status" value="1"/>
</dbReference>
<dbReference type="SUPFAM" id="SSF51120">
    <property type="entry name" value="beta-Roll"/>
    <property type="match status" value="1"/>
</dbReference>
<dbReference type="InterPro" id="IPR034033">
    <property type="entry name" value="Serralysin-like"/>
</dbReference>
<evidence type="ECO:0000313" key="7">
    <source>
        <dbReference type="EMBL" id="WVX50865.1"/>
    </source>
</evidence>
<dbReference type="SUPFAM" id="SSF55486">
    <property type="entry name" value="Metalloproteases ('zincins'), catalytic domain"/>
    <property type="match status" value="1"/>
</dbReference>
<dbReference type="Pfam" id="PF00353">
    <property type="entry name" value="HemolysinCabind"/>
    <property type="match status" value="1"/>
</dbReference>
<dbReference type="InterPro" id="IPR024079">
    <property type="entry name" value="MetalloPept_cat_dom_sf"/>
</dbReference>
<dbReference type="Pfam" id="PF10462">
    <property type="entry name" value="Peptidase_M66"/>
    <property type="match status" value="1"/>
</dbReference>
<dbReference type="InterPro" id="IPR006026">
    <property type="entry name" value="Peptidase_Metallo"/>
</dbReference>
<comment type="cofactor">
    <cofactor evidence="1">
        <name>Ca(2+)</name>
        <dbReference type="ChEBI" id="CHEBI:29108"/>
    </cofactor>
</comment>
<evidence type="ECO:0000313" key="8">
    <source>
        <dbReference type="Proteomes" id="UP001318682"/>
    </source>
</evidence>
<dbReference type="CDD" id="cd04277">
    <property type="entry name" value="ZnMc_serralysin_like"/>
    <property type="match status" value="1"/>
</dbReference>
<reference evidence="8" key="1">
    <citation type="submission" date="2024-01" db="EMBL/GenBank/DDBJ databases">
        <title>Roseobacter fucihabitans sp. nov., isolated from the brown alga Fucus spiralis.</title>
        <authorList>
            <person name="Hahnke S."/>
            <person name="Berger M."/>
            <person name="Schlingloff A."/>
            <person name="Athale I."/>
            <person name="Neumann-Schaal M."/>
            <person name="Adenaya A."/>
            <person name="Poehlein A."/>
            <person name="Daniel R."/>
            <person name="Pertersen J."/>
            <person name="Brinkhoff T."/>
        </authorList>
    </citation>
    <scope>NUCLEOTIDE SEQUENCE [LARGE SCALE GENOMIC DNA]</scope>
    <source>
        <strain evidence="8">B14</strain>
    </source>
</reference>
<accession>A0ABZ2BZL2</accession>
<dbReference type="Gene3D" id="2.150.10.10">
    <property type="entry name" value="Serralysin-like metalloprotease, C-terminal"/>
    <property type="match status" value="1"/>
</dbReference>
<comment type="similarity">
    <text evidence="3">Belongs to the peptidase M10B family.</text>
</comment>
<dbReference type="EMBL" id="CP143423">
    <property type="protein sequence ID" value="WVX50865.1"/>
    <property type="molecule type" value="Genomic_DNA"/>
</dbReference>
<comment type="subcellular location">
    <subcellularLocation>
        <location evidence="2">Secreted</location>
    </subcellularLocation>
</comment>
<gene>
    <name evidence="7" type="ORF">ROLI_039650</name>
</gene>
<protein>
    <recommendedName>
        <fullName evidence="6">Peptidase metallopeptidase domain-containing protein</fullName>
    </recommendedName>
</protein>
<dbReference type="Proteomes" id="UP001318682">
    <property type="component" value="Chromosome"/>
</dbReference>
<dbReference type="PRINTS" id="PR00313">
    <property type="entry name" value="CABNDNGRPT"/>
</dbReference>
<dbReference type="InterPro" id="IPR013858">
    <property type="entry name" value="Peptidase_M10B_C"/>
</dbReference>
<dbReference type="InterPro" id="IPR011049">
    <property type="entry name" value="Serralysin-like_metalloprot_C"/>
</dbReference>
<keyword evidence="4" id="KW-0964">Secreted</keyword>
<evidence type="ECO:0000256" key="5">
    <source>
        <dbReference type="ARBA" id="ARBA00022737"/>
    </source>
</evidence>
<proteinExistence type="inferred from homology"/>
<feature type="domain" description="Peptidase metallopeptidase" evidence="6">
    <location>
        <begin position="97"/>
        <end position="254"/>
    </location>
</feature>
<name>A0ABZ2BZL2_9RHOB</name>
<evidence type="ECO:0000256" key="2">
    <source>
        <dbReference type="ARBA" id="ARBA00004613"/>
    </source>
</evidence>
<dbReference type="Pfam" id="PF08548">
    <property type="entry name" value="Peptidase_M10_C"/>
    <property type="match status" value="1"/>
</dbReference>
<keyword evidence="8" id="KW-1185">Reference proteome</keyword>
<evidence type="ECO:0000256" key="4">
    <source>
        <dbReference type="ARBA" id="ARBA00022525"/>
    </source>
</evidence>
<organism evidence="7 8">
    <name type="scientific">Roseobacter fucihabitans</name>
    <dbReference type="NCBI Taxonomy" id="1537242"/>
    <lineage>
        <taxon>Bacteria</taxon>
        <taxon>Pseudomonadati</taxon>
        <taxon>Pseudomonadota</taxon>
        <taxon>Alphaproteobacteria</taxon>
        <taxon>Rhodobacterales</taxon>
        <taxon>Roseobacteraceae</taxon>
        <taxon>Roseobacter</taxon>
    </lineage>
</organism>
<dbReference type="InterPro" id="IPR001343">
    <property type="entry name" value="Hemolysn_Ca-bd"/>
</dbReference>
<dbReference type="Gene3D" id="3.40.390.10">
    <property type="entry name" value="Collagenase (Catalytic Domain)"/>
    <property type="match status" value="1"/>
</dbReference>
<evidence type="ECO:0000256" key="3">
    <source>
        <dbReference type="ARBA" id="ARBA00009490"/>
    </source>
</evidence>
<evidence type="ECO:0000256" key="1">
    <source>
        <dbReference type="ARBA" id="ARBA00001913"/>
    </source>
</evidence>
<evidence type="ECO:0000259" key="6">
    <source>
        <dbReference type="SMART" id="SM00235"/>
    </source>
</evidence>
<dbReference type="SMART" id="SM00235">
    <property type="entry name" value="ZnMc"/>
    <property type="match status" value="1"/>
</dbReference>
<sequence>MFSKLPDQNGHTAAISTHENENSMSATDTDLSDHLSTCVCDACMNSDRFRDDVDRAEVLTDIGTDSAGATATLREMSDFLELGYWNNSTGLRHNLGTTGLDANNGVLHYNVSGFNTLRYGGGSDTDGVSAQRAELIRDAFDVYSAVLGVEFVETQSTDDSLVDFFFSDNSSGAYAGSTRYSDGTIYYSYINVSQSWSGGTSTYDDYTLQTIFHEIGHALGLGHQGGYNGSASYASDAEFELDSWQASMMSYFSQSENTVIDARYEFLQTPMAVDWLALDSIYGQFGYGVSNAFVGDTTYGFNTNISADESRIWNSYSDFANRTASTIIDASGIDTLDVSGYSADQKIDLTVQTEGQTFQNTSDIGGSTGNLTLGIGTVIENAVTGSGDDQLIGNVADNILSGGAGNDSFIGGGGNDTFHGDAGVDTVIYASLFNTYSFSLFENMIEVVGEGIDLVFDTIENLQFADVTYGFSTIFDLFGNTAPVAGDDIASVEEGAGLILDVLANDTDAEPGALTITAIEGQAINTGETIALLSGASVTLTANGKLFYDQNDAFEALDEGDTALESFSYTVTDVSGANDQADVSVTIQGIAPDTRAPIGQSGTVTVSQNSADQWHTVSFDAVIEDAVVVMGPMTFNGIQPGTTRIRDVTDTGFQFQIDEWDYLDGFHLQEDIGWLAISEGSHALSGGRTIVAGTTSVGVDFESVAFGEALEGAVVLAEVSSINENDAVTTRIRGVDNDGFEVKLQEEEAQGPHVDETVSWIALESGASAGLDVVRTPDQLDHRADTFEFTTSFDAAPVLLGDMQSTDGNDTATLRMTALSNTDVSLFVQEEGSADAETGHTNETAGIVAMQEGLIFEDFVFT</sequence>